<keyword evidence="5" id="KW-1185">Reference proteome</keyword>
<dbReference type="GO" id="GO:0070034">
    <property type="term" value="F:telomerase RNA binding"/>
    <property type="evidence" value="ECO:0007669"/>
    <property type="project" value="InterPro"/>
</dbReference>
<dbReference type="Gene3D" id="3.30.70.330">
    <property type="match status" value="1"/>
</dbReference>
<dbReference type="Proteomes" id="UP000620104">
    <property type="component" value="Unassembled WGS sequence"/>
</dbReference>
<accession>A0A8H3YDF9</accession>
<name>A0A8H3YDF9_9TREE</name>
<dbReference type="EMBL" id="BLZA01000011">
    <property type="protein sequence ID" value="GHJ85390.1"/>
    <property type="molecule type" value="Genomic_DNA"/>
</dbReference>
<feature type="domain" description="XRRM" evidence="3">
    <location>
        <begin position="325"/>
        <end position="447"/>
    </location>
</feature>
<evidence type="ECO:0000313" key="4">
    <source>
        <dbReference type="EMBL" id="GHJ85390.1"/>
    </source>
</evidence>
<keyword evidence="1 2" id="KW-0694">RNA-binding</keyword>
<comment type="caution">
    <text evidence="4">The sequence shown here is derived from an EMBL/GenBank/DDBJ whole genome shotgun (WGS) entry which is preliminary data.</text>
</comment>
<proteinExistence type="predicted"/>
<organism evidence="4 5">
    <name type="scientific">Naganishia liquefaciens</name>
    <dbReference type="NCBI Taxonomy" id="104408"/>
    <lineage>
        <taxon>Eukaryota</taxon>
        <taxon>Fungi</taxon>
        <taxon>Dikarya</taxon>
        <taxon>Basidiomycota</taxon>
        <taxon>Agaricomycotina</taxon>
        <taxon>Tremellomycetes</taxon>
        <taxon>Filobasidiales</taxon>
        <taxon>Filobasidiaceae</taxon>
        <taxon>Naganishia</taxon>
    </lineage>
</organism>
<dbReference type="InterPro" id="IPR012677">
    <property type="entry name" value="Nucleotide-bd_a/b_plait_sf"/>
</dbReference>
<evidence type="ECO:0000256" key="1">
    <source>
        <dbReference type="ARBA" id="ARBA00022884"/>
    </source>
</evidence>
<dbReference type="GO" id="GO:1990904">
    <property type="term" value="C:ribonucleoprotein complex"/>
    <property type="evidence" value="ECO:0007669"/>
    <property type="project" value="UniProtKB-UniRule"/>
</dbReference>
<evidence type="ECO:0000259" key="3">
    <source>
        <dbReference type="PROSITE" id="PS51939"/>
    </source>
</evidence>
<dbReference type="GO" id="GO:1904868">
    <property type="term" value="P:telomerase catalytic core complex assembly"/>
    <property type="evidence" value="ECO:0007669"/>
    <property type="project" value="InterPro"/>
</dbReference>
<gene>
    <name evidence="4" type="ORF">NliqN6_1792</name>
</gene>
<protein>
    <recommendedName>
        <fullName evidence="3">XRRM domain-containing protein</fullName>
    </recommendedName>
</protein>
<reference evidence="4" key="1">
    <citation type="submission" date="2020-07" db="EMBL/GenBank/DDBJ databases">
        <title>Draft Genome Sequence of a Deep-Sea Yeast, Naganishia (Cryptococcus) liquefaciens strain N6.</title>
        <authorList>
            <person name="Han Y.W."/>
            <person name="Kajitani R."/>
            <person name="Morimoto H."/>
            <person name="Parhat M."/>
            <person name="Tsubouchi H."/>
            <person name="Bakenova O."/>
            <person name="Ogata M."/>
            <person name="Argunhan B."/>
            <person name="Aoki R."/>
            <person name="Kajiwara S."/>
            <person name="Itoh T."/>
            <person name="Iwasaki H."/>
        </authorList>
    </citation>
    <scope>NUCLEOTIDE SEQUENCE</scope>
    <source>
        <strain evidence="4">N6</strain>
    </source>
</reference>
<dbReference type="OrthoDB" id="439993at2759"/>
<dbReference type="InterPro" id="IPR014886">
    <property type="entry name" value="La_xRRM"/>
</dbReference>
<dbReference type="AlphaFoldDB" id="A0A8H3YDF9"/>
<sequence>MASTSTDLVPRSLRKRKTIQARAGPSKISKPAVPTISPCFPTPSQQNSCSDFDQEQLVSLVTCAITECSISQDFKIRIRTPQGFTEVGSLQQQQLYTRNRLPPASIAMALSKVPELYKVRLARVRTVTHRSADWRAIRHAADEAQGGGYEFQLLDGQQRARRNEEQLAASAVVLESVPTRYAYGTEGIVNLLAGIDRGLVNPRSLLGIGRISATTSDTGHADPHPMRHVVVVFDSEETARSLLTTMSRGTSTMGKDSTSAEKYLIQRGCKARSIHDLQILRTEYLEHQNNARRALDCAQESQTPAPPDTCSITIATEPQEPVNAPYPLECLIYLQNLPDNTNKTEIKAKLDVFLDGGKVDYVDWKKGQISAHVRVVQPAHARKIIEGLSNEPGEASMKAELLKGGREEMYWMKLPDKASTWTAGCLRCTLIRVTFYQIRIAALQAHA</sequence>
<evidence type="ECO:0000313" key="5">
    <source>
        <dbReference type="Proteomes" id="UP000620104"/>
    </source>
</evidence>
<dbReference type="Pfam" id="PF19977">
    <property type="entry name" value="xRRM"/>
    <property type="match status" value="1"/>
</dbReference>
<dbReference type="InterPro" id="IPR045537">
    <property type="entry name" value="Lar7_xRRM"/>
</dbReference>
<evidence type="ECO:0000256" key="2">
    <source>
        <dbReference type="PROSITE-ProRule" id="PRU01288"/>
    </source>
</evidence>
<dbReference type="PROSITE" id="PS51939">
    <property type="entry name" value="XRRM"/>
    <property type="match status" value="1"/>
</dbReference>